<dbReference type="STRING" id="1215343.B488_07290"/>
<comment type="similarity">
    <text evidence="1">Belongs to the virb1 family.</text>
</comment>
<dbReference type="InterPro" id="IPR023346">
    <property type="entry name" value="Lysozyme-like_dom_sf"/>
</dbReference>
<dbReference type="eggNOG" id="COG0741">
    <property type="taxonomic scope" value="Bacteria"/>
</dbReference>
<dbReference type="RefSeq" id="WP_015273148.1">
    <property type="nucleotide sequence ID" value="NC_019907.1"/>
</dbReference>
<accession>L0EWG8</accession>
<evidence type="ECO:0000256" key="1">
    <source>
        <dbReference type="ARBA" id="ARBA00009387"/>
    </source>
</evidence>
<dbReference type="EMBL" id="CP003789">
    <property type="protein sequence ID" value="AGA64721.1"/>
    <property type="molecule type" value="Genomic_DNA"/>
</dbReference>
<protein>
    <submittedName>
        <fullName evidence="3">Soluble lytic murein transglycosylase</fullName>
    </submittedName>
</protein>
<dbReference type="PATRIC" id="fig|1215343.11.peg.751"/>
<evidence type="ECO:0000313" key="3">
    <source>
        <dbReference type="EMBL" id="AGA64721.1"/>
    </source>
</evidence>
<dbReference type="SUPFAM" id="SSF53955">
    <property type="entry name" value="Lysozyme-like"/>
    <property type="match status" value="1"/>
</dbReference>
<organism evidence="3 4">
    <name type="scientific">Liberibacter crescens (strain BT-1)</name>
    <dbReference type="NCBI Taxonomy" id="1215343"/>
    <lineage>
        <taxon>Bacteria</taxon>
        <taxon>Pseudomonadati</taxon>
        <taxon>Pseudomonadota</taxon>
        <taxon>Alphaproteobacteria</taxon>
        <taxon>Hyphomicrobiales</taxon>
        <taxon>Rhizobiaceae</taxon>
        <taxon>Liberibacter</taxon>
    </lineage>
</organism>
<feature type="domain" description="Transglycosylase SLT" evidence="2">
    <location>
        <begin position="210"/>
        <end position="302"/>
    </location>
</feature>
<dbReference type="InterPro" id="IPR008258">
    <property type="entry name" value="Transglycosylase_SLT_dom_1"/>
</dbReference>
<dbReference type="KEGG" id="lcc:B488_07290"/>
<proteinExistence type="inferred from homology"/>
<gene>
    <name evidence="3" type="ordered locus">B488_07290</name>
</gene>
<evidence type="ECO:0000259" key="2">
    <source>
        <dbReference type="Pfam" id="PF01464"/>
    </source>
</evidence>
<sequence length="317" mass="36162">MKMRHGYKFLIVLIPCLVTAVLYSFDYFSKTGTVQETINPSLVVKESTEPTKKNWKKAKRDFIFSPLDYYVSSPEISIQAFEVSHFIPDTESLSKKFTIIKAKEEFSSLKEQDKSSQKAPFTVVGKLIPTTFNVIYTHVAQNTDDHKDNNQEAPSPSITNSIRIKGISVPIPLSRPTIHYTYNNTYIPPKNVPMYDENQQKASNPNIQMLISKYAKLYQVPEKLVHRVVKRESGYNPNAYSKGNFGLMQIRYNTARSLGYSGPPHGLLDVETNLKYAVKYLRGAWLVAGNEDQTINLYARGYYNDAKRKGMLHVLNQ</sequence>
<dbReference type="AlphaFoldDB" id="L0EWG8"/>
<keyword evidence="4" id="KW-1185">Reference proteome</keyword>
<dbReference type="Gene3D" id="1.10.530.10">
    <property type="match status" value="1"/>
</dbReference>
<dbReference type="Proteomes" id="UP000010799">
    <property type="component" value="Chromosome"/>
</dbReference>
<reference evidence="3 4" key="1">
    <citation type="journal article" date="2012" name="Stand. Genomic Sci.">
        <title>Complete genome sequence of Liberibacter crescens BT-1.</title>
        <authorList>
            <person name="Leonard M.T."/>
            <person name="Fagen J.R."/>
            <person name="Davis-Richardson A.G."/>
            <person name="Davis M.J."/>
            <person name="Triplett E.W."/>
        </authorList>
    </citation>
    <scope>NUCLEOTIDE SEQUENCE [LARGE SCALE GENOMIC DNA]</scope>
    <source>
        <strain evidence="3 4">BT-1</strain>
    </source>
</reference>
<dbReference type="HOGENOM" id="CLU_876608_0_0_5"/>
<evidence type="ECO:0000313" key="4">
    <source>
        <dbReference type="Proteomes" id="UP000010799"/>
    </source>
</evidence>
<name>L0EWG8_LIBCB</name>
<dbReference type="Pfam" id="PF01464">
    <property type="entry name" value="SLT"/>
    <property type="match status" value="1"/>
</dbReference>
<dbReference type="CDD" id="cd00254">
    <property type="entry name" value="LT-like"/>
    <property type="match status" value="1"/>
</dbReference>